<feature type="compositionally biased region" description="Polar residues" evidence="1">
    <location>
        <begin position="1"/>
        <end position="10"/>
    </location>
</feature>
<dbReference type="Proteomes" id="UP001235874">
    <property type="component" value="Chromosome"/>
</dbReference>
<evidence type="ECO:0000256" key="1">
    <source>
        <dbReference type="SAM" id="MobiDB-lite"/>
    </source>
</evidence>
<evidence type="ECO:0000313" key="2">
    <source>
        <dbReference type="EMBL" id="WLS45902.1"/>
    </source>
</evidence>
<dbReference type="KEGG" id="mprn:Q3V37_01015"/>
<organism evidence="2 3">
    <name type="scientific">Micromonospora profundi</name>
    <dbReference type="NCBI Taxonomy" id="1420889"/>
    <lineage>
        <taxon>Bacteria</taxon>
        <taxon>Bacillati</taxon>
        <taxon>Actinomycetota</taxon>
        <taxon>Actinomycetes</taxon>
        <taxon>Micromonosporales</taxon>
        <taxon>Micromonosporaceae</taxon>
        <taxon>Micromonospora</taxon>
    </lineage>
</organism>
<evidence type="ECO:0000313" key="3">
    <source>
        <dbReference type="Proteomes" id="UP001235874"/>
    </source>
</evidence>
<keyword evidence="3" id="KW-1185">Reference proteome</keyword>
<dbReference type="AlphaFoldDB" id="A0AAJ6HTF8"/>
<sequence length="80" mass="8001">MTSQQLTTDLAGTDHVEDQHPAGEPRVSPVVAFGLRTAALAGLAVPVGLLVGHLVSGDVGAAQDSAITLPLTTCCPTVAL</sequence>
<gene>
    <name evidence="2" type="ORF">Q3V37_01015</name>
</gene>
<name>A0AAJ6HTF8_9ACTN</name>
<protein>
    <submittedName>
        <fullName evidence="2">Uncharacterized protein</fullName>
    </submittedName>
</protein>
<reference evidence="2 3" key="1">
    <citation type="submission" date="2023-07" db="EMBL/GenBank/DDBJ databases">
        <title>Micromonospora profundi TRM 95458 converts glycerol to a new osmotic compound.</title>
        <authorList>
            <person name="Lu D."/>
        </authorList>
    </citation>
    <scope>NUCLEOTIDE SEQUENCE [LARGE SCALE GENOMIC DNA]</scope>
    <source>
        <strain evidence="2 3">TRM95458</strain>
    </source>
</reference>
<dbReference type="EMBL" id="CP130472">
    <property type="protein sequence ID" value="WLS45902.1"/>
    <property type="molecule type" value="Genomic_DNA"/>
</dbReference>
<feature type="region of interest" description="Disordered" evidence="1">
    <location>
        <begin position="1"/>
        <end position="25"/>
    </location>
</feature>
<feature type="compositionally biased region" description="Basic and acidic residues" evidence="1">
    <location>
        <begin position="12"/>
        <end position="23"/>
    </location>
</feature>
<accession>A0AAJ6HTF8</accession>
<dbReference type="RefSeq" id="WP_053655538.1">
    <property type="nucleotide sequence ID" value="NZ_CP130472.1"/>
</dbReference>
<proteinExistence type="predicted"/>